<dbReference type="PANTHER" id="PTHR30023">
    <property type="entry name" value="D-ALANYL-D-ALANINE CARBOXYPEPTIDASE"/>
    <property type="match status" value="1"/>
</dbReference>
<keyword evidence="2" id="KW-0378">Hydrolase</keyword>
<dbReference type="PRINTS" id="PR00922">
    <property type="entry name" value="DADACBPTASE3"/>
</dbReference>
<keyword evidence="5" id="KW-0121">Carboxypeptidase</keyword>
<feature type="transmembrane region" description="Helical" evidence="4">
    <location>
        <begin position="170"/>
        <end position="190"/>
    </location>
</feature>
<organism evidence="5 6">
    <name type="scientific">Micromonospora rhizosphaerae</name>
    <dbReference type="NCBI Taxonomy" id="568872"/>
    <lineage>
        <taxon>Bacteria</taxon>
        <taxon>Bacillati</taxon>
        <taxon>Actinomycetota</taxon>
        <taxon>Actinomycetes</taxon>
        <taxon>Micromonosporales</taxon>
        <taxon>Micromonosporaceae</taxon>
        <taxon>Micromonospora</taxon>
    </lineage>
</organism>
<name>A0A1C6RCD3_9ACTN</name>
<evidence type="ECO:0000313" key="5">
    <source>
        <dbReference type="EMBL" id="SCL14801.1"/>
    </source>
</evidence>
<evidence type="ECO:0000256" key="2">
    <source>
        <dbReference type="ARBA" id="ARBA00022801"/>
    </source>
</evidence>
<keyword evidence="5" id="KW-0645">Protease</keyword>
<evidence type="ECO:0000313" key="6">
    <source>
        <dbReference type="Proteomes" id="UP000199413"/>
    </source>
</evidence>
<dbReference type="InterPro" id="IPR000667">
    <property type="entry name" value="Peptidase_S13"/>
</dbReference>
<dbReference type="EMBL" id="FMHV01000002">
    <property type="protein sequence ID" value="SCL14801.1"/>
    <property type="molecule type" value="Genomic_DNA"/>
</dbReference>
<evidence type="ECO:0000256" key="4">
    <source>
        <dbReference type="SAM" id="Phobius"/>
    </source>
</evidence>
<dbReference type="GO" id="GO:0000270">
    <property type="term" value="P:peptidoglycan metabolic process"/>
    <property type="evidence" value="ECO:0007669"/>
    <property type="project" value="TreeGrafter"/>
</dbReference>
<sequence length="647" mass="64889">MGREDSHYRPEGVDGRKFVTPGSGGATGRVPIPEAKFPRTPDASADQGRWPGPAATGRANPPQYGPDPIGRANPPSYGSAPVGRATPQYPGPEPGGWTQPPHHGSRPVGRASPEQSGPVGRGEPQQVGGDPVRRPDDNAFAGPVSPAVPPSGPGPEFGPPPPAPRRRPRLVAVLATVLLVVLGGIGLVVVRPGPLAGWLGDETAGPATSGQPAEPDPPAVLAGPDPNAPAPAPDGVRAALEPLVRAAALGERVNVSVADVSTGTALYGSGQDTPTVPASVTKLATAVTVLSARGPAYRIPTRAVAGANPGEVVIVAGGDPTLAVDGKGFYPGAARLDNLAAQVRKALGDTAPTTVIVDSSLFSGPVHGPGWDADIPTGGFGAAITALMTDGARRDPEEARKGFDDTHGAAERVPQPDLTAGRQFARLLGLSGDAAVRRGTAPAATAASASAGAPAPGTELGKVESLPMVRLVDIMISDSDNVIAEALARQVALARDKPASFAGGAAATDAVIGELGLPADEISLADGSGLSRTNRISPSLLTDLLTLAGNGNHPELAAIFGGLPVGGWSGTLDDRYRAAATKAGAGVVRAKTGTLTGVNAIAGLVTTADGRLLTFAVLTDRAPAGTLDDTRQALDRITSALASCGCR</sequence>
<keyword evidence="4" id="KW-0812">Transmembrane</keyword>
<protein>
    <submittedName>
        <fullName evidence="5">D-alanyl-D-alanine carboxypeptidase / D-alanyl-D-alanine-endopeptidase (Penicillin-binding protein 4)</fullName>
    </submittedName>
</protein>
<gene>
    <name evidence="5" type="ORF">GA0070624_0526</name>
</gene>
<dbReference type="Gene3D" id="3.40.710.10">
    <property type="entry name" value="DD-peptidase/beta-lactamase superfamily"/>
    <property type="match status" value="2"/>
</dbReference>
<reference evidence="6" key="1">
    <citation type="submission" date="2016-06" db="EMBL/GenBank/DDBJ databases">
        <authorList>
            <person name="Varghese N."/>
            <person name="Submissions Spin"/>
        </authorList>
    </citation>
    <scope>NUCLEOTIDE SEQUENCE [LARGE SCALE GENOMIC DNA]</scope>
    <source>
        <strain evidence="6">DSM 45431</strain>
    </source>
</reference>
<dbReference type="Proteomes" id="UP000199413">
    <property type="component" value="Unassembled WGS sequence"/>
</dbReference>
<feature type="compositionally biased region" description="Pro residues" evidence="3">
    <location>
        <begin position="146"/>
        <end position="163"/>
    </location>
</feature>
<dbReference type="AlphaFoldDB" id="A0A1C6RCD3"/>
<feature type="compositionally biased region" description="Basic and acidic residues" evidence="3">
    <location>
        <begin position="1"/>
        <end position="17"/>
    </location>
</feature>
<feature type="region of interest" description="Disordered" evidence="3">
    <location>
        <begin position="201"/>
        <end position="231"/>
    </location>
</feature>
<evidence type="ECO:0000256" key="3">
    <source>
        <dbReference type="SAM" id="MobiDB-lite"/>
    </source>
</evidence>
<evidence type="ECO:0000256" key="1">
    <source>
        <dbReference type="ARBA" id="ARBA00006096"/>
    </source>
</evidence>
<dbReference type="NCBIfam" id="TIGR00666">
    <property type="entry name" value="PBP4"/>
    <property type="match status" value="1"/>
</dbReference>
<feature type="region of interest" description="Disordered" evidence="3">
    <location>
        <begin position="395"/>
        <end position="416"/>
    </location>
</feature>
<dbReference type="InterPro" id="IPR012338">
    <property type="entry name" value="Beta-lactam/transpept-like"/>
</dbReference>
<dbReference type="SUPFAM" id="SSF56601">
    <property type="entry name" value="beta-lactamase/transpeptidase-like"/>
    <property type="match status" value="1"/>
</dbReference>
<dbReference type="PANTHER" id="PTHR30023:SF0">
    <property type="entry name" value="PENICILLIN-SENSITIVE CARBOXYPEPTIDASE A"/>
    <property type="match status" value="1"/>
</dbReference>
<keyword evidence="4" id="KW-0472">Membrane</keyword>
<dbReference type="GO" id="GO:0006508">
    <property type="term" value="P:proteolysis"/>
    <property type="evidence" value="ECO:0007669"/>
    <property type="project" value="InterPro"/>
</dbReference>
<keyword evidence="6" id="KW-1185">Reference proteome</keyword>
<feature type="compositionally biased region" description="Basic and acidic residues" evidence="3">
    <location>
        <begin position="395"/>
        <end position="410"/>
    </location>
</feature>
<dbReference type="Pfam" id="PF02113">
    <property type="entry name" value="Peptidase_S13"/>
    <property type="match status" value="2"/>
</dbReference>
<dbReference type="OrthoDB" id="56883at2"/>
<feature type="region of interest" description="Disordered" evidence="3">
    <location>
        <begin position="1"/>
        <end position="164"/>
    </location>
</feature>
<accession>A0A1C6RCD3</accession>
<dbReference type="GO" id="GO:0004185">
    <property type="term" value="F:serine-type carboxypeptidase activity"/>
    <property type="evidence" value="ECO:0007669"/>
    <property type="project" value="InterPro"/>
</dbReference>
<dbReference type="STRING" id="568872.GA0070624_0526"/>
<keyword evidence="4" id="KW-1133">Transmembrane helix</keyword>
<comment type="similarity">
    <text evidence="1">Belongs to the peptidase S13 family.</text>
</comment>
<proteinExistence type="inferred from homology"/>
<dbReference type="Gene3D" id="3.50.80.20">
    <property type="entry name" value="D-Ala-D-Ala carboxypeptidase C, peptidase S13"/>
    <property type="match status" value="1"/>
</dbReference>